<dbReference type="OMA" id="CKIFAFA"/>
<comment type="caution">
    <text evidence="1">The sequence shown here is derived from an EMBL/GenBank/DDBJ whole genome shotgun (WGS) entry which is preliminary data.</text>
</comment>
<dbReference type="InParanoid" id="A0A0Q2Y272"/>
<dbReference type="RefSeq" id="WP_014257527.1">
    <property type="nucleotide sequence ID" value="NZ_JBIHSM010000003.1"/>
</dbReference>
<dbReference type="Pfam" id="PF08888">
    <property type="entry name" value="HopJ"/>
    <property type="match status" value="1"/>
</dbReference>
<dbReference type="Gene3D" id="3.20.160.10">
    <property type="entry name" value="vpa0580 domain like"/>
    <property type="match status" value="1"/>
</dbReference>
<dbReference type="InterPro" id="IPR038604">
    <property type="entry name" value="HopJ_sf"/>
</dbReference>
<keyword evidence="2" id="KW-1185">Reference proteome</keyword>
<dbReference type="AlphaFoldDB" id="A0A0Q2Y272"/>
<dbReference type="InterPro" id="IPR014984">
    <property type="entry name" value="HopJ"/>
</dbReference>
<name>A0A0Q2Y272_VIBFU</name>
<gene>
    <name evidence="1" type="ORF">AMR76_06905</name>
</gene>
<accession>A0A0Q2Y272</accession>
<sequence>MELSALLTQLNEQPECVVFAEVIATIDAHYDFTPTAFDNGETRNEANQNNGSCKIFAFAQLHQLSPQATLACFGDFYRQDVLQHPENADHQNIRNFMRFGWDGVTFEGEALRAK</sequence>
<dbReference type="Proteomes" id="UP000051221">
    <property type="component" value="Unassembled WGS sequence"/>
</dbReference>
<reference evidence="1 2" key="1">
    <citation type="submission" date="2015-08" db="EMBL/GenBank/DDBJ databases">
        <title>Antibacterial properties of a collection of Vibrionaceae strains.</title>
        <authorList>
            <person name="Giubergia S."/>
        </authorList>
    </citation>
    <scope>NUCLEOTIDE SEQUENCE [LARGE SCALE GENOMIC DNA]</scope>
    <source>
        <strain evidence="1 2">S0821</strain>
    </source>
</reference>
<organism evidence="1 2">
    <name type="scientific">Vibrio furnissii</name>
    <dbReference type="NCBI Taxonomy" id="29494"/>
    <lineage>
        <taxon>Bacteria</taxon>
        <taxon>Pseudomonadati</taxon>
        <taxon>Pseudomonadota</taxon>
        <taxon>Gammaproteobacteria</taxon>
        <taxon>Vibrionales</taxon>
        <taxon>Vibrionaceae</taxon>
        <taxon>Vibrio</taxon>
    </lineage>
</organism>
<proteinExistence type="predicted"/>
<evidence type="ECO:0000313" key="1">
    <source>
        <dbReference type="EMBL" id="KQH86804.1"/>
    </source>
</evidence>
<protein>
    <submittedName>
        <fullName evidence="1">Type III effector</fullName>
    </submittedName>
</protein>
<dbReference type="EMBL" id="LKHS01000005">
    <property type="protein sequence ID" value="KQH86804.1"/>
    <property type="molecule type" value="Genomic_DNA"/>
</dbReference>
<evidence type="ECO:0000313" key="2">
    <source>
        <dbReference type="Proteomes" id="UP000051221"/>
    </source>
</evidence>